<evidence type="ECO:0000313" key="4">
    <source>
        <dbReference type="EMBL" id="EDR06718.1"/>
    </source>
</evidence>
<feature type="domain" description="CCHC-type" evidence="3">
    <location>
        <begin position="433"/>
        <end position="451"/>
    </location>
</feature>
<dbReference type="AlphaFoldDB" id="B0DFJ9"/>
<dbReference type="GO" id="GO:0008270">
    <property type="term" value="F:zinc ion binding"/>
    <property type="evidence" value="ECO:0007669"/>
    <property type="project" value="InterPro"/>
</dbReference>
<organism evidence="5">
    <name type="scientific">Laccaria bicolor (strain S238N-H82 / ATCC MYA-4686)</name>
    <name type="common">Bicoloured deceiver</name>
    <name type="synonym">Laccaria laccata var. bicolor</name>
    <dbReference type="NCBI Taxonomy" id="486041"/>
    <lineage>
        <taxon>Eukaryota</taxon>
        <taxon>Fungi</taxon>
        <taxon>Dikarya</taxon>
        <taxon>Basidiomycota</taxon>
        <taxon>Agaricomycotina</taxon>
        <taxon>Agaricomycetes</taxon>
        <taxon>Agaricomycetidae</taxon>
        <taxon>Agaricales</taxon>
        <taxon>Agaricineae</taxon>
        <taxon>Hydnangiaceae</taxon>
        <taxon>Laccaria</taxon>
    </lineage>
</organism>
<evidence type="ECO:0000313" key="5">
    <source>
        <dbReference type="Proteomes" id="UP000001194"/>
    </source>
</evidence>
<name>B0DFJ9_LACBS</name>
<keyword evidence="1" id="KW-0507">mRNA processing</keyword>
<dbReference type="InParanoid" id="B0DFJ9"/>
<feature type="compositionally biased region" description="Acidic residues" evidence="2">
    <location>
        <begin position="45"/>
        <end position="54"/>
    </location>
</feature>
<dbReference type="HOGENOM" id="CLU_029273_0_0_1"/>
<dbReference type="InterPro" id="IPR036875">
    <property type="entry name" value="Znf_CCHC_sf"/>
</dbReference>
<feature type="domain" description="CCHC-type" evidence="3">
    <location>
        <begin position="412"/>
        <end position="428"/>
    </location>
</feature>
<feature type="compositionally biased region" description="Polar residues" evidence="2">
    <location>
        <begin position="498"/>
        <end position="515"/>
    </location>
</feature>
<dbReference type="GO" id="GO:0003676">
    <property type="term" value="F:nucleic acid binding"/>
    <property type="evidence" value="ECO:0007669"/>
    <property type="project" value="InterPro"/>
</dbReference>
<dbReference type="SMART" id="SM00343">
    <property type="entry name" value="ZnF_C2HC"/>
    <property type="match status" value="3"/>
</dbReference>
<evidence type="ECO:0000259" key="3">
    <source>
        <dbReference type="SMART" id="SM00343"/>
    </source>
</evidence>
<dbReference type="SUPFAM" id="SSF57756">
    <property type="entry name" value="Retrovirus zinc finger-like domains"/>
    <property type="match status" value="1"/>
</dbReference>
<dbReference type="RefSeq" id="XP_001882565.1">
    <property type="nucleotide sequence ID" value="XM_001882530.1"/>
</dbReference>
<dbReference type="OrthoDB" id="4230923at2759"/>
<evidence type="ECO:0000256" key="2">
    <source>
        <dbReference type="SAM" id="MobiDB-lite"/>
    </source>
</evidence>
<dbReference type="Proteomes" id="UP000001194">
    <property type="component" value="Unassembled WGS sequence"/>
</dbReference>
<evidence type="ECO:0000256" key="1">
    <source>
        <dbReference type="ARBA" id="ARBA00022664"/>
    </source>
</evidence>
<dbReference type="Gene3D" id="4.10.60.10">
    <property type="entry name" value="Zinc finger, CCHC-type"/>
    <property type="match status" value="1"/>
</dbReference>
<accession>B0DFJ9</accession>
<dbReference type="GO" id="GO:0006397">
    <property type="term" value="P:mRNA processing"/>
    <property type="evidence" value="ECO:0007669"/>
    <property type="project" value="UniProtKB-KW"/>
</dbReference>
<dbReference type="InterPro" id="IPR001878">
    <property type="entry name" value="Znf_CCHC"/>
</dbReference>
<dbReference type="EMBL" id="DS547107">
    <property type="protein sequence ID" value="EDR06718.1"/>
    <property type="molecule type" value="Genomic_DNA"/>
</dbReference>
<feature type="compositionally biased region" description="Basic and acidic residues" evidence="2">
    <location>
        <begin position="26"/>
        <end position="37"/>
    </location>
</feature>
<gene>
    <name evidence="4" type="ORF">LACBIDRAFT_299843</name>
</gene>
<feature type="domain" description="CCHC-type" evidence="3">
    <location>
        <begin position="389"/>
        <end position="405"/>
    </location>
</feature>
<keyword evidence="5" id="KW-1185">Reference proteome</keyword>
<reference evidence="4 5" key="1">
    <citation type="journal article" date="2008" name="Nature">
        <title>The genome of Laccaria bicolor provides insights into mycorrhizal symbiosis.</title>
        <authorList>
            <person name="Martin F."/>
            <person name="Aerts A."/>
            <person name="Ahren D."/>
            <person name="Brun A."/>
            <person name="Danchin E.G.J."/>
            <person name="Duchaussoy F."/>
            <person name="Gibon J."/>
            <person name="Kohler A."/>
            <person name="Lindquist E."/>
            <person name="Pereda V."/>
            <person name="Salamov A."/>
            <person name="Shapiro H.J."/>
            <person name="Wuyts J."/>
            <person name="Blaudez D."/>
            <person name="Buee M."/>
            <person name="Brokstein P."/>
            <person name="Canbaeck B."/>
            <person name="Cohen D."/>
            <person name="Courty P.E."/>
            <person name="Coutinho P.M."/>
            <person name="Delaruelle C."/>
            <person name="Detter J.C."/>
            <person name="Deveau A."/>
            <person name="DiFazio S."/>
            <person name="Duplessis S."/>
            <person name="Fraissinet-Tachet L."/>
            <person name="Lucic E."/>
            <person name="Frey-Klett P."/>
            <person name="Fourrey C."/>
            <person name="Feussner I."/>
            <person name="Gay G."/>
            <person name="Grimwood J."/>
            <person name="Hoegger P.J."/>
            <person name="Jain P."/>
            <person name="Kilaru S."/>
            <person name="Labbe J."/>
            <person name="Lin Y.C."/>
            <person name="Legue V."/>
            <person name="Le Tacon F."/>
            <person name="Marmeisse R."/>
            <person name="Melayah D."/>
            <person name="Montanini B."/>
            <person name="Muratet M."/>
            <person name="Nehls U."/>
            <person name="Niculita-Hirzel H."/>
            <person name="Oudot-Le Secq M.P."/>
            <person name="Peter M."/>
            <person name="Quesneville H."/>
            <person name="Rajashekar B."/>
            <person name="Reich M."/>
            <person name="Rouhier N."/>
            <person name="Schmutz J."/>
            <person name="Yin T."/>
            <person name="Chalot M."/>
            <person name="Henrissat B."/>
            <person name="Kuees U."/>
            <person name="Lucas S."/>
            <person name="Van de Peer Y."/>
            <person name="Podila G.K."/>
            <person name="Polle A."/>
            <person name="Pukkila P.J."/>
            <person name="Richardson P.M."/>
            <person name="Rouze P."/>
            <person name="Sanders I.R."/>
            <person name="Stajich J.E."/>
            <person name="Tunlid A."/>
            <person name="Tuskan G."/>
            <person name="Grigoriev I.V."/>
        </authorList>
    </citation>
    <scope>NUCLEOTIDE SEQUENCE [LARGE SCALE GENOMIC DNA]</scope>
    <source>
        <strain evidence="5">S238N-H82 / ATCC MYA-4686</strain>
    </source>
</reference>
<dbReference type="KEGG" id="lbc:LACBIDRAFT_299843"/>
<feature type="region of interest" description="Disordered" evidence="2">
    <location>
        <begin position="482"/>
        <end position="570"/>
    </location>
</feature>
<protein>
    <submittedName>
        <fullName evidence="4">Predicted protein</fullName>
    </submittedName>
</protein>
<proteinExistence type="predicted"/>
<sequence>MSGTGAKPKGQPPPQKGKVATIRQNRTAEPEVQERGKTRATGAVDLDEDEQEIGDSEKGRSYLEEKLLLVPSGALLTLGTLATTLHQIAALPGVTLPVINAVRAVAFLLKEVELGAVAEDIRDIANAQFNEMTTDLREFTEGLRVKVMEELEKKTEVLKEKTVELAEVVEKAVQQAGNAASSPYRDALHRGLSGAPMDANPRLAAKENIRQRQSLVDIPQGSSLKDCANLVLVGKFTEAMGKATAQKHKIRTALRLQNGGILVEMATDEGAAWLASKDNAAAFLRELGETEASFKKRSYNVVAYYVPLTLDPGSEKDRREIEESNNIPEGGLTKMRWIKPPARRRTDQRFAHVIATFSDADAANRAIVNGLTICNKRVSVAKSRKEPIRCLKCQGWDHIASECNIKDKEVNVCGTCGGRDHWTSKCPQPGVTFCSSCRTSDHTSWDRECPTFRRKIEDLNARDPANDLPFFPAKESWTWSPSYPTQGRRVPPAEIQVNPIQPATQRNRYRQTQINFEYAAPGGRPYTKESRSSQRSTPAVAKSPPPPFPNPESTESPIAAPMSSNGLTPP</sequence>
<feature type="region of interest" description="Disordered" evidence="2">
    <location>
        <begin position="1"/>
        <end position="58"/>
    </location>
</feature>
<dbReference type="GeneID" id="6078334"/>